<comment type="pathway">
    <text evidence="2">Quinol/quinone metabolism; menaquinone biosynthesis.</text>
</comment>
<sequence length="315" mass="35872">MGIKGFIKYVELPTKIASVTPFMLGILFTLFRYQKLDTANLLIMFISMICFDMATTAINNYYDYKNELKHFKDNYDGNNPMFIFNISKKKGSFIILTLVAVAIFFGILLTVRTNLLVLAIGALCFFMGIIYTFGPVPISRTPFGEAFSGFFMGFFITFLTVYSSIYNEDFFGVYLNGYILTAKFDLLEGLIILLISMPLVAGIANIMLANNICDLEDDIKVNRFTLTYYIGREKALRLYRYIYYSAYVCMFLGVFTRVLPVSCIFAILTVIVINKNIDKLEKNPVKSETFVTAVQNFTLLGFTYILCILIGMILM</sequence>
<dbReference type="PIRSF" id="PIRSF005355">
    <property type="entry name" value="UBIAD1"/>
    <property type="match status" value="1"/>
</dbReference>
<comment type="caution">
    <text evidence="9">The sequence shown here is derived from an EMBL/GenBank/DDBJ whole genome shotgun (WGS) entry which is preliminary data.</text>
</comment>
<keyword evidence="4" id="KW-0808">Transferase</keyword>
<proteinExistence type="predicted"/>
<organism evidence="9 10">
    <name type="scientific">Metaclostridioides mangenotii</name>
    <dbReference type="NCBI Taxonomy" id="1540"/>
    <lineage>
        <taxon>Bacteria</taxon>
        <taxon>Bacillati</taxon>
        <taxon>Bacillota</taxon>
        <taxon>Clostridia</taxon>
        <taxon>Peptostreptococcales</taxon>
        <taxon>Peptostreptococcaceae</taxon>
        <taxon>Metaclostridioides</taxon>
    </lineage>
</organism>
<feature type="transmembrane region" description="Helical" evidence="8">
    <location>
        <begin position="146"/>
        <end position="166"/>
    </location>
</feature>
<keyword evidence="7 8" id="KW-0472">Membrane</keyword>
<keyword evidence="5 8" id="KW-0812">Transmembrane</keyword>
<reference evidence="9 10" key="1">
    <citation type="submission" date="2021-03" db="EMBL/GenBank/DDBJ databases">
        <title>Genomic Encyclopedia of Type Strains, Phase IV (KMG-IV): sequencing the most valuable type-strain genomes for metagenomic binning, comparative biology and taxonomic classification.</title>
        <authorList>
            <person name="Goeker M."/>
        </authorList>
    </citation>
    <scope>NUCLEOTIDE SEQUENCE [LARGE SCALE GENOMIC DNA]</scope>
    <source>
        <strain evidence="9 10">DSM 1289</strain>
    </source>
</reference>
<keyword evidence="10" id="KW-1185">Reference proteome</keyword>
<feature type="transmembrane region" description="Helical" evidence="8">
    <location>
        <begin position="241"/>
        <end position="273"/>
    </location>
</feature>
<evidence type="ECO:0000256" key="3">
    <source>
        <dbReference type="ARBA" id="ARBA00022428"/>
    </source>
</evidence>
<evidence type="ECO:0000256" key="2">
    <source>
        <dbReference type="ARBA" id="ARBA00004863"/>
    </source>
</evidence>
<evidence type="ECO:0000313" key="9">
    <source>
        <dbReference type="EMBL" id="MBP1855935.1"/>
    </source>
</evidence>
<dbReference type="Pfam" id="PF01040">
    <property type="entry name" value="UbiA"/>
    <property type="match status" value="1"/>
</dbReference>
<dbReference type="Gene3D" id="1.10.357.140">
    <property type="entry name" value="UbiA prenyltransferase"/>
    <property type="match status" value="1"/>
</dbReference>
<dbReference type="PANTHER" id="PTHR13929:SF0">
    <property type="entry name" value="UBIA PRENYLTRANSFERASE DOMAIN-CONTAINING PROTEIN 1"/>
    <property type="match status" value="1"/>
</dbReference>
<evidence type="ECO:0000256" key="8">
    <source>
        <dbReference type="SAM" id="Phobius"/>
    </source>
</evidence>
<evidence type="ECO:0000256" key="6">
    <source>
        <dbReference type="ARBA" id="ARBA00022989"/>
    </source>
</evidence>
<evidence type="ECO:0000256" key="7">
    <source>
        <dbReference type="ARBA" id="ARBA00023136"/>
    </source>
</evidence>
<comment type="subcellular location">
    <subcellularLocation>
        <location evidence="1">Membrane</location>
        <topology evidence="1">Multi-pass membrane protein</topology>
    </subcellularLocation>
</comment>
<feature type="transmembrane region" description="Helical" evidence="8">
    <location>
        <begin position="91"/>
        <end position="109"/>
    </location>
</feature>
<keyword evidence="6 8" id="KW-1133">Transmembrane helix</keyword>
<keyword evidence="3" id="KW-0474">Menaquinone biosynthesis</keyword>
<dbReference type="InterPro" id="IPR000537">
    <property type="entry name" value="UbiA_prenyltransferase"/>
</dbReference>
<accession>A0ABS4EDB4</accession>
<dbReference type="Proteomes" id="UP000767291">
    <property type="component" value="Unassembled WGS sequence"/>
</dbReference>
<dbReference type="NCBIfam" id="NF004752">
    <property type="entry name" value="PRK06080.1-4"/>
    <property type="match status" value="1"/>
</dbReference>
<feature type="transmembrane region" description="Helical" evidence="8">
    <location>
        <begin position="39"/>
        <end position="62"/>
    </location>
</feature>
<dbReference type="CDD" id="cd13962">
    <property type="entry name" value="PT_UbiA_UBIAD1"/>
    <property type="match status" value="1"/>
</dbReference>
<feature type="transmembrane region" description="Helical" evidence="8">
    <location>
        <begin position="115"/>
        <end position="134"/>
    </location>
</feature>
<dbReference type="PANTHER" id="PTHR13929">
    <property type="entry name" value="1,4-DIHYDROXY-2-NAPHTHOATE OCTAPRENYLTRANSFERASE"/>
    <property type="match status" value="1"/>
</dbReference>
<evidence type="ECO:0000256" key="4">
    <source>
        <dbReference type="ARBA" id="ARBA00022679"/>
    </source>
</evidence>
<gene>
    <name evidence="9" type="ORF">J2Z43_002336</name>
</gene>
<dbReference type="InterPro" id="IPR026046">
    <property type="entry name" value="UBIAD1"/>
</dbReference>
<feature type="transmembrane region" description="Helical" evidence="8">
    <location>
        <begin position="186"/>
        <end position="208"/>
    </location>
</feature>
<evidence type="ECO:0000256" key="5">
    <source>
        <dbReference type="ARBA" id="ARBA00022692"/>
    </source>
</evidence>
<evidence type="ECO:0000256" key="1">
    <source>
        <dbReference type="ARBA" id="ARBA00004141"/>
    </source>
</evidence>
<dbReference type="InterPro" id="IPR044878">
    <property type="entry name" value="UbiA_sf"/>
</dbReference>
<feature type="transmembrane region" description="Helical" evidence="8">
    <location>
        <begin position="12"/>
        <end position="33"/>
    </location>
</feature>
<name>A0ABS4EDB4_9FIRM</name>
<feature type="transmembrane region" description="Helical" evidence="8">
    <location>
        <begin position="293"/>
        <end position="314"/>
    </location>
</feature>
<evidence type="ECO:0000313" key="10">
    <source>
        <dbReference type="Proteomes" id="UP000767291"/>
    </source>
</evidence>
<dbReference type="EMBL" id="JAGGJX010000005">
    <property type="protein sequence ID" value="MBP1855935.1"/>
    <property type="molecule type" value="Genomic_DNA"/>
</dbReference>
<protein>
    <submittedName>
        <fullName evidence="9">1,4-dihydroxy-2-naphthoate octaprenyltransferase</fullName>
    </submittedName>
</protein>